<dbReference type="HOGENOM" id="CLU_203934_0_0_7"/>
<reference evidence="2" key="1">
    <citation type="submission" date="2005-10" db="EMBL/GenBank/DDBJ databases">
        <title>Complete sequence of Pelobacter carbinolicus DSM 2380.</title>
        <authorList>
            <person name="Copeland A."/>
            <person name="Lucas S."/>
            <person name="Lapidus A."/>
            <person name="Barry K."/>
            <person name="Detter J.C."/>
            <person name="Glavina T."/>
            <person name="Hammon N."/>
            <person name="Israni S."/>
            <person name="Pitluck S."/>
            <person name="Chertkov O."/>
            <person name="Schmutz J."/>
            <person name="Larimer F."/>
            <person name="Land M."/>
            <person name="Kyrpides N."/>
            <person name="Ivanova N."/>
            <person name="Richardson P."/>
        </authorList>
    </citation>
    <scope>NUCLEOTIDE SEQUENCE [LARGE SCALE GENOMIC DNA]</scope>
    <source>
        <strain evidence="2">DSM 2380 / NBRC 103641 / GraBd1</strain>
    </source>
</reference>
<proteinExistence type="predicted"/>
<dbReference type="Proteomes" id="UP000002534">
    <property type="component" value="Chromosome"/>
</dbReference>
<gene>
    <name evidence="1" type="ordered locus">Pcar_3176</name>
</gene>
<organism evidence="1 2">
    <name type="scientific">Syntrophotalea carbinolica (strain DSM 2380 / NBRC 103641 / GraBd1)</name>
    <name type="common">Pelobacter carbinolicus</name>
    <dbReference type="NCBI Taxonomy" id="338963"/>
    <lineage>
        <taxon>Bacteria</taxon>
        <taxon>Pseudomonadati</taxon>
        <taxon>Thermodesulfobacteriota</taxon>
        <taxon>Desulfuromonadia</taxon>
        <taxon>Desulfuromonadales</taxon>
        <taxon>Syntrophotaleaceae</taxon>
        <taxon>Syntrophotalea</taxon>
    </lineage>
</organism>
<evidence type="ECO:0000313" key="1">
    <source>
        <dbReference type="EMBL" id="ABI81796.2"/>
    </source>
</evidence>
<dbReference type="KEGG" id="pca:Pcar_3176"/>
<dbReference type="EMBL" id="CP000142">
    <property type="protein sequence ID" value="ABI81796.2"/>
    <property type="molecule type" value="Genomic_DNA"/>
</dbReference>
<evidence type="ECO:0000313" key="2">
    <source>
        <dbReference type="Proteomes" id="UP000002534"/>
    </source>
</evidence>
<name>Q0C6Z1_SYNC1</name>
<keyword evidence="2" id="KW-1185">Reference proteome</keyword>
<sequence>MFKVCSWCQSKIGWDANLSGESHGICPRCLRKFFPKEYSSIIGKKKHR</sequence>
<reference evidence="1 2" key="2">
    <citation type="journal article" date="2012" name="BMC Genomics">
        <title>The genome of Pelobacter carbinolicus reveals surprising metabolic capabilities and physiological features.</title>
        <authorList>
            <person name="Aklujkar M."/>
            <person name="Haveman S.A."/>
            <person name="Didonato R.Jr."/>
            <person name="Chertkov O."/>
            <person name="Han C.S."/>
            <person name="Land M.L."/>
            <person name="Brown P."/>
            <person name="Lovley D.R."/>
        </authorList>
    </citation>
    <scope>NUCLEOTIDE SEQUENCE [LARGE SCALE GENOMIC DNA]</scope>
    <source>
        <strain evidence="2">DSM 2380 / NBRC 103641 / GraBd1</strain>
    </source>
</reference>
<protein>
    <submittedName>
        <fullName evidence="1">Uncharacterized protein</fullName>
    </submittedName>
</protein>
<dbReference type="AlphaFoldDB" id="Q0C6Z1"/>
<accession>Q0C6Z1</accession>